<evidence type="ECO:0008006" key="14">
    <source>
        <dbReference type="Google" id="ProtNLM"/>
    </source>
</evidence>
<evidence type="ECO:0000256" key="4">
    <source>
        <dbReference type="ARBA" id="ARBA00022801"/>
    </source>
</evidence>
<dbReference type="SMART" id="SM00114">
    <property type="entry name" value="CARD"/>
    <property type="match status" value="1"/>
</dbReference>
<keyword evidence="6" id="KW-0865">Zymogen</keyword>
<dbReference type="GO" id="GO:0006915">
    <property type="term" value="P:apoptotic process"/>
    <property type="evidence" value="ECO:0007669"/>
    <property type="project" value="UniProtKB-KW"/>
</dbReference>
<sequence>MLPEYKERIIKNFVPLMKECDVRILTKLLVEKKVFTDNEINKIFSTNDARHNKRVLFFEIQKKEQRAFAVLLESLRETNQGHLADILQHKRTGAKVFNQAVCEDDGDISLKISLPIHIDPTTSPLNIKVEHSRNFFDTTEHNKGFEYYYSRSKTRGRALIINNYDFGTKMEYRNGAMVDNNNLKSLFKQMGGWDIQMHDNKTATEMLMIIKNFAQDKKNKNYNVCFVVIMSHGCEINNKTIIYGIDGSYLYECKIQEEFNNEHCKLFLTKPKVLIFHVCRGNNLDYSTKQVTETDSAVRDMEMLNMRTQEDMLIGYSTLLGYKTHRDAHRGSWYIEILCEKFMKYAHDTPVDDLLSLIDQGLRRRMSEYYTMQTAEVSNKGFKKLYLHPGIYYEDDAVKTFFN</sequence>
<dbReference type="InterPro" id="IPR001309">
    <property type="entry name" value="Pept_C14_p20"/>
</dbReference>
<dbReference type="SUPFAM" id="SSF47986">
    <property type="entry name" value="DEATH domain"/>
    <property type="match status" value="1"/>
</dbReference>
<dbReference type="EMBL" id="CAACVG010006810">
    <property type="protein sequence ID" value="VEN41902.1"/>
    <property type="molecule type" value="Genomic_DNA"/>
</dbReference>
<dbReference type="GO" id="GO:0006508">
    <property type="term" value="P:proteolysis"/>
    <property type="evidence" value="ECO:0007669"/>
    <property type="project" value="UniProtKB-KW"/>
</dbReference>
<dbReference type="PANTHER" id="PTHR47901">
    <property type="entry name" value="CASPASE RECRUITMENT DOMAIN-CONTAINING PROTEIN 18"/>
    <property type="match status" value="1"/>
</dbReference>
<keyword evidence="3" id="KW-0053">Apoptosis</keyword>
<organism evidence="12 13">
    <name type="scientific">Callosobruchus maculatus</name>
    <name type="common">Southern cowpea weevil</name>
    <name type="synonym">Pulse bruchid</name>
    <dbReference type="NCBI Taxonomy" id="64391"/>
    <lineage>
        <taxon>Eukaryota</taxon>
        <taxon>Metazoa</taxon>
        <taxon>Ecdysozoa</taxon>
        <taxon>Arthropoda</taxon>
        <taxon>Hexapoda</taxon>
        <taxon>Insecta</taxon>
        <taxon>Pterygota</taxon>
        <taxon>Neoptera</taxon>
        <taxon>Endopterygota</taxon>
        <taxon>Coleoptera</taxon>
        <taxon>Polyphaga</taxon>
        <taxon>Cucujiformia</taxon>
        <taxon>Chrysomeloidea</taxon>
        <taxon>Chrysomelidae</taxon>
        <taxon>Bruchinae</taxon>
        <taxon>Bruchini</taxon>
        <taxon>Callosobruchus</taxon>
    </lineage>
</organism>
<dbReference type="SUPFAM" id="SSF52129">
    <property type="entry name" value="Caspase-like"/>
    <property type="match status" value="1"/>
</dbReference>
<evidence type="ECO:0000259" key="10">
    <source>
        <dbReference type="PROSITE" id="PS50208"/>
    </source>
</evidence>
<dbReference type="PRINTS" id="PR00376">
    <property type="entry name" value="IL1BCENZYME"/>
</dbReference>
<dbReference type="OrthoDB" id="6097640at2759"/>
<feature type="domain" description="Caspase family p20" evidence="10">
    <location>
        <begin position="154"/>
        <end position="283"/>
    </location>
</feature>
<evidence type="ECO:0000256" key="2">
    <source>
        <dbReference type="ARBA" id="ARBA00022670"/>
    </source>
</evidence>
<evidence type="ECO:0000256" key="6">
    <source>
        <dbReference type="ARBA" id="ARBA00023145"/>
    </source>
</evidence>
<feature type="active site" evidence="7">
    <location>
        <position position="279"/>
    </location>
</feature>
<reference evidence="12 13" key="1">
    <citation type="submission" date="2019-01" db="EMBL/GenBank/DDBJ databases">
        <authorList>
            <person name="Sayadi A."/>
        </authorList>
    </citation>
    <scope>NUCLEOTIDE SEQUENCE [LARGE SCALE GENOMIC DNA]</scope>
</reference>
<feature type="active site" evidence="7">
    <location>
        <position position="232"/>
    </location>
</feature>
<feature type="domain" description="Caspase family p10" evidence="9">
    <location>
        <begin position="302"/>
        <end position="389"/>
    </location>
</feature>
<evidence type="ECO:0000256" key="3">
    <source>
        <dbReference type="ARBA" id="ARBA00022703"/>
    </source>
</evidence>
<dbReference type="PIRSF" id="PIRSF038001">
    <property type="entry name" value="Caspase_ICE"/>
    <property type="match status" value="1"/>
</dbReference>
<evidence type="ECO:0000256" key="8">
    <source>
        <dbReference type="RuleBase" id="RU003971"/>
    </source>
</evidence>
<evidence type="ECO:0000313" key="12">
    <source>
        <dbReference type="EMBL" id="VEN41902.1"/>
    </source>
</evidence>
<dbReference type="Pfam" id="PF00656">
    <property type="entry name" value="Peptidase_C14"/>
    <property type="match status" value="1"/>
</dbReference>
<dbReference type="Proteomes" id="UP000410492">
    <property type="component" value="Unassembled WGS sequence"/>
</dbReference>
<keyword evidence="5" id="KW-0788">Thiol protease</keyword>
<dbReference type="GO" id="GO:0004197">
    <property type="term" value="F:cysteine-type endopeptidase activity"/>
    <property type="evidence" value="ECO:0007669"/>
    <property type="project" value="InterPro"/>
</dbReference>
<protein>
    <recommendedName>
        <fullName evidence="14">Caspase</fullName>
    </recommendedName>
</protein>
<dbReference type="PROSITE" id="PS50208">
    <property type="entry name" value="CASPASE_P20"/>
    <property type="match status" value="1"/>
</dbReference>
<evidence type="ECO:0000256" key="5">
    <source>
        <dbReference type="ARBA" id="ARBA00022807"/>
    </source>
</evidence>
<dbReference type="CDD" id="cd01671">
    <property type="entry name" value="CARD"/>
    <property type="match status" value="1"/>
</dbReference>
<dbReference type="PROSITE" id="PS50207">
    <property type="entry name" value="CASPASE_P10"/>
    <property type="match status" value="1"/>
</dbReference>
<dbReference type="PANTHER" id="PTHR47901:SF8">
    <property type="entry name" value="CASPASE-3"/>
    <property type="match status" value="1"/>
</dbReference>
<dbReference type="Gene3D" id="3.40.50.1460">
    <property type="match status" value="1"/>
</dbReference>
<dbReference type="InterPro" id="IPR002138">
    <property type="entry name" value="Pept_C14_p10"/>
</dbReference>
<dbReference type="InterPro" id="IPR011600">
    <property type="entry name" value="Pept_C14_caspase"/>
</dbReference>
<dbReference type="InterPro" id="IPR029030">
    <property type="entry name" value="Caspase-like_dom_sf"/>
</dbReference>
<evidence type="ECO:0000259" key="11">
    <source>
        <dbReference type="PROSITE" id="PS50209"/>
    </source>
</evidence>
<dbReference type="PROSITE" id="PS50209">
    <property type="entry name" value="CARD"/>
    <property type="match status" value="1"/>
</dbReference>
<feature type="domain" description="CARD" evidence="11">
    <location>
        <begin position="1"/>
        <end position="90"/>
    </location>
</feature>
<dbReference type="InterPro" id="IPR011029">
    <property type="entry name" value="DEATH-like_dom_sf"/>
</dbReference>
<accession>A0A653C2E9</accession>
<dbReference type="Gene3D" id="1.10.533.10">
    <property type="entry name" value="Death Domain, Fas"/>
    <property type="match status" value="1"/>
</dbReference>
<dbReference type="Pfam" id="PF00619">
    <property type="entry name" value="CARD"/>
    <property type="match status" value="1"/>
</dbReference>
<evidence type="ECO:0000256" key="1">
    <source>
        <dbReference type="ARBA" id="ARBA00010134"/>
    </source>
</evidence>
<keyword evidence="4" id="KW-0378">Hydrolase</keyword>
<proteinExistence type="inferred from homology"/>
<keyword evidence="13" id="KW-1185">Reference proteome</keyword>
<dbReference type="InterPro" id="IPR001315">
    <property type="entry name" value="CARD"/>
</dbReference>
<comment type="similarity">
    <text evidence="1 8">Belongs to the peptidase C14A family.</text>
</comment>
<dbReference type="InterPro" id="IPR002398">
    <property type="entry name" value="Pept_C14"/>
</dbReference>
<name>A0A653C2E9_CALMS</name>
<dbReference type="AlphaFoldDB" id="A0A653C2E9"/>
<evidence type="ECO:0000259" key="9">
    <source>
        <dbReference type="PROSITE" id="PS50207"/>
    </source>
</evidence>
<dbReference type="InterPro" id="IPR015917">
    <property type="entry name" value="Pept_C14A"/>
</dbReference>
<gene>
    <name evidence="12" type="ORF">CALMAC_LOCUS5569</name>
</gene>
<evidence type="ECO:0000313" key="13">
    <source>
        <dbReference type="Proteomes" id="UP000410492"/>
    </source>
</evidence>
<dbReference type="SMART" id="SM00115">
    <property type="entry name" value="CASc"/>
    <property type="match status" value="1"/>
</dbReference>
<evidence type="ECO:0000256" key="7">
    <source>
        <dbReference type="PIRSR" id="PIRSR038001-1"/>
    </source>
</evidence>
<dbReference type="GO" id="GO:0042981">
    <property type="term" value="P:regulation of apoptotic process"/>
    <property type="evidence" value="ECO:0007669"/>
    <property type="project" value="InterPro"/>
</dbReference>
<keyword evidence="2" id="KW-0645">Protease</keyword>